<dbReference type="Proteomes" id="UP001501166">
    <property type="component" value="Unassembled WGS sequence"/>
</dbReference>
<gene>
    <name evidence="2" type="ORF">GCM10008932_14610</name>
</gene>
<evidence type="ECO:0000313" key="3">
    <source>
        <dbReference type="Proteomes" id="UP001501166"/>
    </source>
</evidence>
<dbReference type="RefSeq" id="WP_343755215.1">
    <property type="nucleotide sequence ID" value="NZ_BAAACW010000094.1"/>
</dbReference>
<keyword evidence="3" id="KW-1185">Reference proteome</keyword>
<protein>
    <recommendedName>
        <fullName evidence="1">NERD domain-containing protein</fullName>
    </recommendedName>
</protein>
<dbReference type="PROSITE" id="PS50965">
    <property type="entry name" value="NERD"/>
    <property type="match status" value="1"/>
</dbReference>
<dbReference type="EMBL" id="BAAACW010000094">
    <property type="protein sequence ID" value="GAA0363249.1"/>
    <property type="molecule type" value="Genomic_DNA"/>
</dbReference>
<comment type="caution">
    <text evidence="2">The sequence shown here is derived from an EMBL/GenBank/DDBJ whole genome shotgun (WGS) entry which is preliminary data.</text>
</comment>
<sequence length="304" mass="35377">METVRPLEKTNLHKSLDVLEARMSLENTIKQDRSNLQKGYEGEQTFQTFLEKRHSTDGLVLNNVMLEVRGSPIQIDSLVIAPDTVYLYEIKNYSGEYKMEDGILYTLSGFEVDNPINQLERTQSRLRQLFQQWRVNIKIEASIIFVHPQFVLYNANPKHPIVLHAQINKHLDKINSNGLPLLKWHRQLANKLIASIIEEGSYQKKTPSYTYEELDKKVGCVKCLSWDVRLTQRSFTCSACHYKGTIEELVLQQVEDFRLLFPDKRVTRNSIHNWCGGVMPPKKIQQILSRNYTKRGNTLGTYYE</sequence>
<dbReference type="InterPro" id="IPR011528">
    <property type="entry name" value="NERD"/>
</dbReference>
<evidence type="ECO:0000313" key="2">
    <source>
        <dbReference type="EMBL" id="GAA0363249.1"/>
    </source>
</evidence>
<dbReference type="Pfam" id="PF08378">
    <property type="entry name" value="NERD"/>
    <property type="match status" value="1"/>
</dbReference>
<evidence type="ECO:0000259" key="1">
    <source>
        <dbReference type="PROSITE" id="PS50965"/>
    </source>
</evidence>
<name>A0ABN0XGS2_9LACT</name>
<proteinExistence type="predicted"/>
<organism evidence="2 3">
    <name type="scientific">Alkalibacterium iburiense</name>
    <dbReference type="NCBI Taxonomy" id="290589"/>
    <lineage>
        <taxon>Bacteria</taxon>
        <taxon>Bacillati</taxon>
        <taxon>Bacillota</taxon>
        <taxon>Bacilli</taxon>
        <taxon>Lactobacillales</taxon>
        <taxon>Carnobacteriaceae</taxon>
        <taxon>Alkalibacterium</taxon>
    </lineage>
</organism>
<accession>A0ABN0XGS2</accession>
<reference evidence="2 3" key="1">
    <citation type="journal article" date="2019" name="Int. J. Syst. Evol. Microbiol.">
        <title>The Global Catalogue of Microorganisms (GCM) 10K type strain sequencing project: providing services to taxonomists for standard genome sequencing and annotation.</title>
        <authorList>
            <consortium name="The Broad Institute Genomics Platform"/>
            <consortium name="The Broad Institute Genome Sequencing Center for Infectious Disease"/>
            <person name="Wu L."/>
            <person name="Ma J."/>
        </authorList>
    </citation>
    <scope>NUCLEOTIDE SEQUENCE [LARGE SCALE GENOMIC DNA]</scope>
    <source>
        <strain evidence="2 3">JCM 12662</strain>
    </source>
</reference>
<feature type="domain" description="NERD" evidence="1">
    <location>
        <begin position="38"/>
        <end position="149"/>
    </location>
</feature>